<reference evidence="1" key="1">
    <citation type="journal article" date="2021" name="Proc. Natl. Acad. Sci. U.S.A.">
        <title>A Catalog of Tens of Thousands of Viruses from Human Metagenomes Reveals Hidden Associations with Chronic Diseases.</title>
        <authorList>
            <person name="Tisza M.J."/>
            <person name="Buck C.B."/>
        </authorList>
    </citation>
    <scope>NUCLEOTIDE SEQUENCE</scope>
    <source>
        <strain evidence="1">CtDwO1</strain>
    </source>
</reference>
<accession>A0A8S5TAP3</accession>
<organism evidence="1">
    <name type="scientific">Podoviridae sp. ctDwO1</name>
    <dbReference type="NCBI Taxonomy" id="2827726"/>
    <lineage>
        <taxon>Viruses</taxon>
        <taxon>Duplodnaviria</taxon>
        <taxon>Heunggongvirae</taxon>
        <taxon>Uroviricota</taxon>
        <taxon>Caudoviricetes</taxon>
    </lineage>
</organism>
<name>A0A8S5TAP3_9CAUD</name>
<protein>
    <submittedName>
        <fullName evidence="1">Uncharacterized protein</fullName>
    </submittedName>
</protein>
<dbReference type="EMBL" id="BK032784">
    <property type="protein sequence ID" value="DAF60200.1"/>
    <property type="molecule type" value="Genomic_DNA"/>
</dbReference>
<sequence>MAKVEITEWGELAIIEKLLSDYALQTSDRKDPRVIHVKTLLERVRPALVEATEQL</sequence>
<evidence type="ECO:0000313" key="1">
    <source>
        <dbReference type="EMBL" id="DAF60200.1"/>
    </source>
</evidence>
<proteinExistence type="predicted"/>